<dbReference type="GeneID" id="54423247"/>
<name>A0A6G1GH34_9PEZI</name>
<evidence type="ECO:0000313" key="1">
    <source>
        <dbReference type="EMBL" id="KAF1817415.1"/>
    </source>
</evidence>
<reference evidence="3" key="2">
    <citation type="submission" date="2020-04" db="EMBL/GenBank/DDBJ databases">
        <authorList>
            <consortium name="NCBI Genome Project"/>
        </authorList>
    </citation>
    <scope>NUCLEOTIDE SEQUENCE</scope>
    <source>
        <strain evidence="3">CBS 781.70</strain>
    </source>
</reference>
<dbReference type="Proteomes" id="UP000504638">
    <property type="component" value="Unplaced"/>
</dbReference>
<sequence length="130" mass="14784">MGSEPPTIRSDHHQPSGIPELRMFRRLKHRLPSLSCPRTNPWCHSATGCTLSSINFFLRSIRLPCLLAANLIGSFVLHHGLDCELRSLRSAETFPAFERCRNEQDRRSKHKRMDDPSVCRMVAKADGTTD</sequence>
<keyword evidence="2" id="KW-1185">Reference proteome</keyword>
<organism evidence="1">
    <name type="scientific">Eremomyces bilateralis CBS 781.70</name>
    <dbReference type="NCBI Taxonomy" id="1392243"/>
    <lineage>
        <taxon>Eukaryota</taxon>
        <taxon>Fungi</taxon>
        <taxon>Dikarya</taxon>
        <taxon>Ascomycota</taxon>
        <taxon>Pezizomycotina</taxon>
        <taxon>Dothideomycetes</taxon>
        <taxon>Dothideomycetes incertae sedis</taxon>
        <taxon>Eremomycetales</taxon>
        <taxon>Eremomycetaceae</taxon>
        <taxon>Eremomyces</taxon>
    </lineage>
</organism>
<dbReference type="AlphaFoldDB" id="A0A6G1GH34"/>
<accession>A0A6G1GH34</accession>
<evidence type="ECO:0000313" key="3">
    <source>
        <dbReference type="RefSeq" id="XP_033539046.1"/>
    </source>
</evidence>
<protein>
    <submittedName>
        <fullName evidence="1 3">Uncharacterized protein</fullName>
    </submittedName>
</protein>
<dbReference type="RefSeq" id="XP_033539046.1">
    <property type="nucleotide sequence ID" value="XM_033682677.1"/>
</dbReference>
<reference evidence="3" key="3">
    <citation type="submission" date="2025-04" db="UniProtKB">
        <authorList>
            <consortium name="RefSeq"/>
        </authorList>
    </citation>
    <scope>IDENTIFICATION</scope>
    <source>
        <strain evidence="3">CBS 781.70</strain>
    </source>
</reference>
<proteinExistence type="predicted"/>
<gene>
    <name evidence="1 3" type="ORF">P152DRAFT_510654</name>
</gene>
<evidence type="ECO:0000313" key="2">
    <source>
        <dbReference type="Proteomes" id="UP000504638"/>
    </source>
</evidence>
<reference evidence="1 3" key="1">
    <citation type="submission" date="2020-01" db="EMBL/GenBank/DDBJ databases">
        <authorList>
            <consortium name="DOE Joint Genome Institute"/>
            <person name="Haridas S."/>
            <person name="Albert R."/>
            <person name="Binder M."/>
            <person name="Bloem J."/>
            <person name="Labutti K."/>
            <person name="Salamov A."/>
            <person name="Andreopoulos B."/>
            <person name="Baker S.E."/>
            <person name="Barry K."/>
            <person name="Bills G."/>
            <person name="Bluhm B.H."/>
            <person name="Cannon C."/>
            <person name="Castanera R."/>
            <person name="Culley D.E."/>
            <person name="Daum C."/>
            <person name="Ezra D."/>
            <person name="Gonzalez J.B."/>
            <person name="Henrissat B."/>
            <person name="Kuo A."/>
            <person name="Liang C."/>
            <person name="Lipzen A."/>
            <person name="Lutzoni F."/>
            <person name="Magnuson J."/>
            <person name="Mondo S."/>
            <person name="Nolan M."/>
            <person name="Ohm R."/>
            <person name="Pangilinan J."/>
            <person name="Park H.-J."/>
            <person name="Ramirez L."/>
            <person name="Alfaro M."/>
            <person name="Sun H."/>
            <person name="Tritt A."/>
            <person name="Yoshinaga Y."/>
            <person name="Zwiers L.-H."/>
            <person name="Turgeon B.G."/>
            <person name="Goodwin S.B."/>
            <person name="Spatafora J.W."/>
            <person name="Crous P.W."/>
            <person name="Grigoriev I.V."/>
        </authorList>
    </citation>
    <scope>NUCLEOTIDE SEQUENCE</scope>
    <source>
        <strain evidence="1 3">CBS 781.70</strain>
    </source>
</reference>
<dbReference type="EMBL" id="ML975149">
    <property type="protein sequence ID" value="KAF1817415.1"/>
    <property type="molecule type" value="Genomic_DNA"/>
</dbReference>